<dbReference type="AlphaFoldDB" id="A0A1I5AZE7"/>
<reference evidence="2 3" key="1">
    <citation type="submission" date="2016-10" db="EMBL/GenBank/DDBJ databases">
        <authorList>
            <person name="de Groot N.N."/>
        </authorList>
    </citation>
    <scope>NUCLEOTIDE SEQUENCE [LARGE SCALE GENOMIC DNA]</scope>
    <source>
        <strain evidence="2 3">CPCC 201259</strain>
    </source>
</reference>
<name>A0A1I5AZE7_9PSEU</name>
<proteinExistence type="predicted"/>
<gene>
    <name evidence="1" type="ORF">ATL45_4785</name>
    <name evidence="2" type="ORF">SAMN05421805_10659</name>
</gene>
<accession>A0A1I5AZE7</accession>
<dbReference type="Proteomes" id="UP000199398">
    <property type="component" value="Unassembled WGS sequence"/>
</dbReference>
<evidence type="ECO:0000313" key="1">
    <source>
        <dbReference type="EMBL" id="RKT86418.1"/>
    </source>
</evidence>
<dbReference type="Proteomes" id="UP000270697">
    <property type="component" value="Unassembled WGS sequence"/>
</dbReference>
<reference evidence="1 4" key="2">
    <citation type="submission" date="2018-10" db="EMBL/GenBank/DDBJ databases">
        <title>Sequencing the genomes of 1000 actinobacteria strains.</title>
        <authorList>
            <person name="Klenk H.-P."/>
        </authorList>
    </citation>
    <scope>NUCLEOTIDE SEQUENCE [LARGE SCALE GENOMIC DNA]</scope>
    <source>
        <strain evidence="1 4">DSM 45119</strain>
    </source>
</reference>
<evidence type="ECO:0000313" key="4">
    <source>
        <dbReference type="Proteomes" id="UP000270697"/>
    </source>
</evidence>
<keyword evidence="4" id="KW-1185">Reference proteome</keyword>
<sequence>MVASQVPGDMHPVDVVVPVRQDEVGLAAVAATVAREDGFSAELVDDLLVVVQAVGAVLDTLAVSQAAARWQFRPRADGLAISAEVRTECTVAWPVSTWTAWHVLHSLVSEVASQDLNRAQTHRVRITARWQGIDLPNVQDATADQ</sequence>
<organism evidence="2 3">
    <name type="scientific">Saccharopolyspora antimicrobica</name>
    <dbReference type="NCBI Taxonomy" id="455193"/>
    <lineage>
        <taxon>Bacteria</taxon>
        <taxon>Bacillati</taxon>
        <taxon>Actinomycetota</taxon>
        <taxon>Actinomycetes</taxon>
        <taxon>Pseudonocardiales</taxon>
        <taxon>Pseudonocardiaceae</taxon>
        <taxon>Saccharopolyspora</taxon>
    </lineage>
</organism>
<dbReference type="EMBL" id="FOUP01000006">
    <property type="protein sequence ID" value="SFN67827.1"/>
    <property type="molecule type" value="Genomic_DNA"/>
</dbReference>
<evidence type="ECO:0000313" key="3">
    <source>
        <dbReference type="Proteomes" id="UP000199398"/>
    </source>
</evidence>
<protein>
    <recommendedName>
        <fullName evidence="5">Serine/threonine-protein kinase RsbW</fullName>
    </recommendedName>
</protein>
<evidence type="ECO:0000313" key="2">
    <source>
        <dbReference type="EMBL" id="SFN67827.1"/>
    </source>
</evidence>
<dbReference type="EMBL" id="RBXX01000002">
    <property type="protein sequence ID" value="RKT86418.1"/>
    <property type="molecule type" value="Genomic_DNA"/>
</dbReference>
<evidence type="ECO:0008006" key="5">
    <source>
        <dbReference type="Google" id="ProtNLM"/>
    </source>
</evidence>